<reference evidence="2 4" key="1">
    <citation type="journal article" date="2008" name="Science">
        <title>The Physcomitrella genome reveals evolutionary insights into the conquest of land by plants.</title>
        <authorList>
            <person name="Rensing S."/>
            <person name="Lang D."/>
            <person name="Zimmer A."/>
            <person name="Terry A."/>
            <person name="Salamov A."/>
            <person name="Shapiro H."/>
            <person name="Nishiyama T."/>
            <person name="Perroud P.-F."/>
            <person name="Lindquist E."/>
            <person name="Kamisugi Y."/>
            <person name="Tanahashi T."/>
            <person name="Sakakibara K."/>
            <person name="Fujita T."/>
            <person name="Oishi K."/>
            <person name="Shin-I T."/>
            <person name="Kuroki Y."/>
            <person name="Toyoda A."/>
            <person name="Suzuki Y."/>
            <person name="Hashimoto A."/>
            <person name="Yamaguchi K."/>
            <person name="Sugano A."/>
            <person name="Kohara Y."/>
            <person name="Fujiyama A."/>
            <person name="Anterola A."/>
            <person name="Aoki S."/>
            <person name="Ashton N."/>
            <person name="Barbazuk W.B."/>
            <person name="Barker E."/>
            <person name="Bennetzen J."/>
            <person name="Bezanilla M."/>
            <person name="Blankenship R."/>
            <person name="Cho S.H."/>
            <person name="Dutcher S."/>
            <person name="Estelle M."/>
            <person name="Fawcett J.A."/>
            <person name="Gundlach H."/>
            <person name="Hanada K."/>
            <person name="Heyl A."/>
            <person name="Hicks K.A."/>
            <person name="Hugh J."/>
            <person name="Lohr M."/>
            <person name="Mayer K."/>
            <person name="Melkozernov A."/>
            <person name="Murata T."/>
            <person name="Nelson D."/>
            <person name="Pils B."/>
            <person name="Prigge M."/>
            <person name="Reiss B."/>
            <person name="Renner T."/>
            <person name="Rombauts S."/>
            <person name="Rushton P."/>
            <person name="Sanderfoot A."/>
            <person name="Schween G."/>
            <person name="Shiu S.-H."/>
            <person name="Stueber K."/>
            <person name="Theodoulou F.L."/>
            <person name="Tu H."/>
            <person name="Van de Peer Y."/>
            <person name="Verrier P.J."/>
            <person name="Waters E."/>
            <person name="Wood A."/>
            <person name="Yang L."/>
            <person name="Cove D."/>
            <person name="Cuming A."/>
            <person name="Hasebe M."/>
            <person name="Lucas S."/>
            <person name="Mishler D.B."/>
            <person name="Reski R."/>
            <person name="Grigoriev I."/>
            <person name="Quatrano R.S."/>
            <person name="Boore J.L."/>
        </authorList>
    </citation>
    <scope>NUCLEOTIDE SEQUENCE [LARGE SCALE GENOMIC DNA]</scope>
    <source>
        <strain evidence="3 4">cv. Gransden 2004</strain>
    </source>
</reference>
<reference evidence="2 4" key="2">
    <citation type="journal article" date="2018" name="Plant J.">
        <title>The Physcomitrella patens chromosome-scale assembly reveals moss genome structure and evolution.</title>
        <authorList>
            <person name="Lang D."/>
            <person name="Ullrich K.K."/>
            <person name="Murat F."/>
            <person name="Fuchs J."/>
            <person name="Jenkins J."/>
            <person name="Haas F.B."/>
            <person name="Piednoel M."/>
            <person name="Gundlach H."/>
            <person name="Van Bel M."/>
            <person name="Meyberg R."/>
            <person name="Vives C."/>
            <person name="Morata J."/>
            <person name="Symeonidi A."/>
            <person name="Hiss M."/>
            <person name="Muchero W."/>
            <person name="Kamisugi Y."/>
            <person name="Saleh O."/>
            <person name="Blanc G."/>
            <person name="Decker E.L."/>
            <person name="van Gessel N."/>
            <person name="Grimwood J."/>
            <person name="Hayes R.D."/>
            <person name="Graham S.W."/>
            <person name="Gunter L.E."/>
            <person name="McDaniel S.F."/>
            <person name="Hoernstein S.N.W."/>
            <person name="Larsson A."/>
            <person name="Li F.W."/>
            <person name="Perroud P.F."/>
            <person name="Phillips J."/>
            <person name="Ranjan P."/>
            <person name="Rokshar D.S."/>
            <person name="Rothfels C.J."/>
            <person name="Schneider L."/>
            <person name="Shu S."/>
            <person name="Stevenson D.W."/>
            <person name="Thummler F."/>
            <person name="Tillich M."/>
            <person name="Villarreal Aguilar J.C."/>
            <person name="Widiez T."/>
            <person name="Wong G.K."/>
            <person name="Wymore A."/>
            <person name="Zhang Y."/>
            <person name="Zimmer A.D."/>
            <person name="Quatrano R.S."/>
            <person name="Mayer K.F.X."/>
            <person name="Goodstein D."/>
            <person name="Casacuberta J.M."/>
            <person name="Vandepoele K."/>
            <person name="Reski R."/>
            <person name="Cuming A.C."/>
            <person name="Tuskan G.A."/>
            <person name="Maumus F."/>
            <person name="Salse J."/>
            <person name="Schmutz J."/>
            <person name="Rensing S.A."/>
        </authorList>
    </citation>
    <scope>NUCLEOTIDE SEQUENCE [LARGE SCALE GENOMIC DNA]</scope>
    <source>
        <strain evidence="3 4">cv. Gransden 2004</strain>
    </source>
</reference>
<evidence type="ECO:0000313" key="3">
    <source>
        <dbReference type="EnsemblPlants" id="PAC:32901885.CDS.1"/>
    </source>
</evidence>
<feature type="signal peptide" evidence="1">
    <location>
        <begin position="1"/>
        <end position="27"/>
    </location>
</feature>
<keyword evidence="4" id="KW-1185">Reference proteome</keyword>
<sequence>MKGGGISSPILFSLQLLILSQPQICCSQSRKTKSRSIPVNLSLKGGLGSLVPFCRGWSSFFVGIMESPSDPWICTSFACTLSASFCAGIDE</sequence>
<name>A0A2K1JZB0_PHYPA</name>
<organism evidence="2">
    <name type="scientific">Physcomitrium patens</name>
    <name type="common">Spreading-leaved earth moss</name>
    <name type="synonym">Physcomitrella patens</name>
    <dbReference type="NCBI Taxonomy" id="3218"/>
    <lineage>
        <taxon>Eukaryota</taxon>
        <taxon>Viridiplantae</taxon>
        <taxon>Streptophyta</taxon>
        <taxon>Embryophyta</taxon>
        <taxon>Bryophyta</taxon>
        <taxon>Bryophytina</taxon>
        <taxon>Bryopsida</taxon>
        <taxon>Funariidae</taxon>
        <taxon>Funariales</taxon>
        <taxon>Funariaceae</taxon>
        <taxon>Physcomitrium</taxon>
    </lineage>
</organism>
<dbReference type="Proteomes" id="UP000006727">
    <property type="component" value="Chromosome 10"/>
</dbReference>
<evidence type="ECO:0008006" key="5">
    <source>
        <dbReference type="Google" id="ProtNLM"/>
    </source>
</evidence>
<dbReference type="Gramene" id="Pp3c10_16679V3.1">
    <property type="protein sequence ID" value="PAC:32901885.CDS.1"/>
    <property type="gene ID" value="Pp3c10_16679"/>
</dbReference>
<protein>
    <recommendedName>
        <fullName evidence="5">Secreted protein</fullName>
    </recommendedName>
</protein>
<dbReference type="EnsemblPlants" id="Pp3c10_16679V3.1">
    <property type="protein sequence ID" value="PAC:32901885.CDS.1"/>
    <property type="gene ID" value="Pp3c10_16679"/>
</dbReference>
<dbReference type="EMBL" id="ABEU02000010">
    <property type="protein sequence ID" value="PNR46863.1"/>
    <property type="molecule type" value="Genomic_DNA"/>
</dbReference>
<reference evidence="3" key="3">
    <citation type="submission" date="2020-12" db="UniProtKB">
        <authorList>
            <consortium name="EnsemblPlants"/>
        </authorList>
    </citation>
    <scope>IDENTIFICATION</scope>
</reference>
<proteinExistence type="predicted"/>
<evidence type="ECO:0000313" key="4">
    <source>
        <dbReference type="Proteomes" id="UP000006727"/>
    </source>
</evidence>
<dbReference type="AlphaFoldDB" id="A0A2K1JZB0"/>
<dbReference type="PaxDb" id="3218-PP1S145_19V6.1"/>
<dbReference type="InParanoid" id="A0A2K1JZB0"/>
<evidence type="ECO:0000313" key="2">
    <source>
        <dbReference type="EMBL" id="PNR46863.1"/>
    </source>
</evidence>
<keyword evidence="1" id="KW-0732">Signal</keyword>
<gene>
    <name evidence="2" type="ORF">PHYPA_013983</name>
</gene>
<evidence type="ECO:0000256" key="1">
    <source>
        <dbReference type="SAM" id="SignalP"/>
    </source>
</evidence>
<feature type="chain" id="PRO_5036319011" description="Secreted protein" evidence="1">
    <location>
        <begin position="28"/>
        <end position="91"/>
    </location>
</feature>
<accession>A0A2K1JZB0</accession>